<reference evidence="5 7" key="1">
    <citation type="journal article" date="2021" name="G3 (Bethesda)">
        <title>Genomic diversity, chromosomal rearrangements, and interspecies hybridization in the ogataea polymorpha species complex.</title>
        <authorList>
            <person name="Hanson S.J."/>
            <person name="Cinneide E.O."/>
            <person name="Salzberg L.I."/>
            <person name="Wolfe K.H."/>
            <person name="McGowan J."/>
            <person name="Fitzpatrick D.A."/>
            <person name="Matlin K."/>
        </authorList>
    </citation>
    <scope>NUCLEOTIDE SEQUENCE</scope>
    <source>
        <strain evidence="6">81-436-3</strain>
        <strain evidence="5">83-405-1</strain>
    </source>
</reference>
<evidence type="ECO:0000313" key="7">
    <source>
        <dbReference type="Proteomes" id="UP000697297"/>
    </source>
</evidence>
<evidence type="ECO:0000259" key="4">
    <source>
        <dbReference type="PROSITE" id="PS50102"/>
    </source>
</evidence>
<evidence type="ECO:0000313" key="8">
    <source>
        <dbReference type="Proteomes" id="UP000738402"/>
    </source>
</evidence>
<feature type="compositionally biased region" description="Polar residues" evidence="3">
    <location>
        <begin position="183"/>
        <end position="197"/>
    </location>
</feature>
<dbReference type="Proteomes" id="UP000738402">
    <property type="component" value="Unassembled WGS sequence"/>
</dbReference>
<dbReference type="Pfam" id="PF00076">
    <property type="entry name" value="RRM_1"/>
    <property type="match status" value="1"/>
</dbReference>
<comment type="caution">
    <text evidence="5">The sequence shown here is derived from an EMBL/GenBank/DDBJ whole genome shotgun (WGS) entry which is preliminary data.</text>
</comment>
<keyword evidence="1 2" id="KW-0694">RNA-binding</keyword>
<dbReference type="PANTHER" id="PTHR23236">
    <property type="entry name" value="EUKARYOTIC TRANSLATION INITIATION FACTOR 4B/4H"/>
    <property type="match status" value="1"/>
</dbReference>
<dbReference type="GO" id="GO:0005730">
    <property type="term" value="C:nucleolus"/>
    <property type="evidence" value="ECO:0007669"/>
    <property type="project" value="TreeGrafter"/>
</dbReference>
<sequence>MSERLTKKQVKALQFKSKHSEKAAETLEKVQEAKNEQQKKKKTRRRKSKQGKKDRKILFIGNLPYNVSSEDLQKHFKSSSPDKIRIRQEKGIAFLEFETETEDYVKRVEAALKMHHTIMNNRKINVELTVGGGGNSKQRITKIKSKNEKLEKRRRQLEAKRHKHELEKRNSNAETNEDEPLTAGSTVHPSRQQLIDK</sequence>
<evidence type="ECO:0000313" key="6">
    <source>
        <dbReference type="EMBL" id="KAG7764970.1"/>
    </source>
</evidence>
<proteinExistence type="predicted"/>
<protein>
    <recommendedName>
        <fullName evidence="4">RRM domain-containing protein</fullName>
    </recommendedName>
</protein>
<dbReference type="PROSITE" id="PS50102">
    <property type="entry name" value="RRM"/>
    <property type="match status" value="1"/>
</dbReference>
<dbReference type="PANTHER" id="PTHR23236:SF51">
    <property type="entry name" value="NUCLEOLAR PROTEIN 6"/>
    <property type="match status" value="1"/>
</dbReference>
<dbReference type="SUPFAM" id="SSF54928">
    <property type="entry name" value="RNA-binding domain, RBD"/>
    <property type="match status" value="1"/>
</dbReference>
<dbReference type="GO" id="GO:0019843">
    <property type="term" value="F:rRNA binding"/>
    <property type="evidence" value="ECO:0007669"/>
    <property type="project" value="TreeGrafter"/>
</dbReference>
<feature type="compositionally biased region" description="Basic and acidic residues" evidence="3">
    <location>
        <begin position="156"/>
        <end position="171"/>
    </location>
</feature>
<name>A0AAN6D4M0_9ASCO</name>
<feature type="region of interest" description="Disordered" evidence="3">
    <location>
        <begin position="1"/>
        <end position="55"/>
    </location>
</feature>
<feature type="compositionally biased region" description="Basic and acidic residues" evidence="3">
    <location>
        <begin position="18"/>
        <end position="38"/>
    </location>
</feature>
<evidence type="ECO:0000256" key="3">
    <source>
        <dbReference type="SAM" id="MobiDB-lite"/>
    </source>
</evidence>
<gene>
    <name evidence="5" type="ORF">KL933_003434</name>
    <name evidence="6" type="ORF">KL946_002837</name>
</gene>
<feature type="region of interest" description="Disordered" evidence="3">
    <location>
        <begin position="156"/>
        <end position="197"/>
    </location>
</feature>
<dbReference type="Proteomes" id="UP000697297">
    <property type="component" value="Unassembled WGS sequence"/>
</dbReference>
<dbReference type="InterPro" id="IPR012677">
    <property type="entry name" value="Nucleotide-bd_a/b_plait_sf"/>
</dbReference>
<feature type="compositionally biased region" description="Basic residues" evidence="3">
    <location>
        <begin position="39"/>
        <end position="55"/>
    </location>
</feature>
<organism evidence="5 8">
    <name type="scientific">Ogataea haglerorum</name>
    <dbReference type="NCBI Taxonomy" id="1937702"/>
    <lineage>
        <taxon>Eukaryota</taxon>
        <taxon>Fungi</taxon>
        <taxon>Dikarya</taxon>
        <taxon>Ascomycota</taxon>
        <taxon>Saccharomycotina</taxon>
        <taxon>Pichiomycetes</taxon>
        <taxon>Pichiales</taxon>
        <taxon>Pichiaceae</taxon>
        <taxon>Ogataea</taxon>
    </lineage>
</organism>
<accession>A0AAN6D4M0</accession>
<dbReference type="InterPro" id="IPR000504">
    <property type="entry name" value="RRM_dom"/>
</dbReference>
<evidence type="ECO:0000256" key="2">
    <source>
        <dbReference type="PROSITE-ProRule" id="PRU00176"/>
    </source>
</evidence>
<dbReference type="SMART" id="SM00360">
    <property type="entry name" value="RRM"/>
    <property type="match status" value="1"/>
</dbReference>
<keyword evidence="7" id="KW-1185">Reference proteome</keyword>
<dbReference type="EMBL" id="JAHLUH010000009">
    <property type="protein sequence ID" value="KAG7726503.1"/>
    <property type="molecule type" value="Genomic_DNA"/>
</dbReference>
<dbReference type="Gene3D" id="3.30.70.330">
    <property type="match status" value="1"/>
</dbReference>
<dbReference type="GO" id="GO:0042274">
    <property type="term" value="P:ribosomal small subunit biogenesis"/>
    <property type="evidence" value="ECO:0007669"/>
    <property type="project" value="TreeGrafter"/>
</dbReference>
<feature type="domain" description="RRM" evidence="4">
    <location>
        <begin position="56"/>
        <end position="131"/>
    </location>
</feature>
<evidence type="ECO:0000313" key="5">
    <source>
        <dbReference type="EMBL" id="KAG7726503.1"/>
    </source>
</evidence>
<evidence type="ECO:0000256" key="1">
    <source>
        <dbReference type="ARBA" id="ARBA00022884"/>
    </source>
</evidence>
<dbReference type="AlphaFoldDB" id="A0AAN6D4M0"/>
<dbReference type="InterPro" id="IPR035979">
    <property type="entry name" value="RBD_domain_sf"/>
</dbReference>
<dbReference type="EMBL" id="JAHLUN010000007">
    <property type="protein sequence ID" value="KAG7764970.1"/>
    <property type="molecule type" value="Genomic_DNA"/>
</dbReference>